<keyword evidence="5 6" id="KW-0456">Lyase</keyword>
<accession>A0A1D7R021</accession>
<dbReference type="GO" id="GO:0046656">
    <property type="term" value="P:folic acid biosynthetic process"/>
    <property type="evidence" value="ECO:0007669"/>
    <property type="project" value="UniProtKB-UniRule"/>
</dbReference>
<dbReference type="Pfam" id="PF02152">
    <property type="entry name" value="FolB"/>
    <property type="match status" value="1"/>
</dbReference>
<dbReference type="CDD" id="cd00534">
    <property type="entry name" value="DHNA_DHNTPE"/>
    <property type="match status" value="1"/>
</dbReference>
<sequence>MDKIFVEGMRFYGYHGAYRAENELGQRFNADVVLEMDTRNAASTDELEDTVNYALVYSLAQEIIEGDAVQLVETLANRLADRLLEVFPPVQGVTVKVTKPDPPIHGHYNAVAVEVSRERRRNEH</sequence>
<dbReference type="UniPathway" id="UPA00077">
    <property type="reaction ID" value="UER00154"/>
</dbReference>
<organism evidence="8 9">
    <name type="scientific">Salisediminibacterium beveridgei</name>
    <dbReference type="NCBI Taxonomy" id="632773"/>
    <lineage>
        <taxon>Bacteria</taxon>
        <taxon>Bacillati</taxon>
        <taxon>Bacillota</taxon>
        <taxon>Bacilli</taxon>
        <taxon>Bacillales</taxon>
        <taxon>Bacillaceae</taxon>
        <taxon>Salisediminibacterium</taxon>
    </lineage>
</organism>
<comment type="pathway">
    <text evidence="2 6">Cofactor biosynthesis; tetrahydrofolate biosynthesis; 2-amino-4-hydroxy-6-hydroxymethyl-7,8-dihydropteridine diphosphate from 7,8-dihydroneopterin triphosphate: step 3/4.</text>
</comment>
<evidence type="ECO:0000256" key="1">
    <source>
        <dbReference type="ARBA" id="ARBA00001353"/>
    </source>
</evidence>
<dbReference type="NCBIfam" id="TIGR00526">
    <property type="entry name" value="folB_dom"/>
    <property type="match status" value="1"/>
</dbReference>
<dbReference type="PATRIC" id="fig|632773.3.peg.3450"/>
<dbReference type="InterPro" id="IPR006156">
    <property type="entry name" value="Dihydroneopterin_aldolase"/>
</dbReference>
<proteinExistence type="inferred from homology"/>
<keyword evidence="4 6" id="KW-0289">Folate biosynthesis</keyword>
<dbReference type="NCBIfam" id="TIGR00525">
    <property type="entry name" value="folB"/>
    <property type="match status" value="1"/>
</dbReference>
<dbReference type="GO" id="GO:0004150">
    <property type="term" value="F:dihydroneopterin aldolase activity"/>
    <property type="evidence" value="ECO:0007669"/>
    <property type="project" value="UniProtKB-UniRule"/>
</dbReference>
<comment type="catalytic activity">
    <reaction evidence="1 6">
        <text>7,8-dihydroneopterin = 6-hydroxymethyl-7,8-dihydropterin + glycolaldehyde</text>
        <dbReference type="Rhea" id="RHEA:10540"/>
        <dbReference type="ChEBI" id="CHEBI:17001"/>
        <dbReference type="ChEBI" id="CHEBI:17071"/>
        <dbReference type="ChEBI" id="CHEBI:44841"/>
        <dbReference type="EC" id="4.1.2.25"/>
    </reaction>
</comment>
<comment type="function">
    <text evidence="6">Catalyzes the conversion of 7,8-dihydroneopterin to 6-hydroxymethyl-7,8-dihydropterin.</text>
</comment>
<protein>
    <recommendedName>
        <fullName evidence="6">7,8-dihydroneopterin aldolase</fullName>
        <ecNumber evidence="6">4.1.2.25</ecNumber>
    </recommendedName>
</protein>
<comment type="similarity">
    <text evidence="3 6">Belongs to the DHNA family.</text>
</comment>
<name>A0A1D7R021_9BACI</name>
<dbReference type="PANTHER" id="PTHR42844:SF1">
    <property type="entry name" value="DIHYDRONEOPTERIN ALDOLASE 1-RELATED"/>
    <property type="match status" value="1"/>
</dbReference>
<dbReference type="FunFam" id="3.30.1130.10:FF:000003">
    <property type="entry name" value="7,8-dihydroneopterin aldolase"/>
    <property type="match status" value="1"/>
</dbReference>
<dbReference type="Gene3D" id="3.30.1130.10">
    <property type="match status" value="1"/>
</dbReference>
<dbReference type="InterPro" id="IPR043133">
    <property type="entry name" value="GTP-CH-I_C/QueF"/>
</dbReference>
<dbReference type="AlphaFoldDB" id="A0A1D7R021"/>
<reference evidence="8 9" key="1">
    <citation type="submission" date="2015-08" db="EMBL/GenBank/DDBJ databases">
        <title>The complete genome sequence of Bacillus beveridgei MLTeJB.</title>
        <authorList>
            <person name="Hanson T.E."/>
            <person name="Mesa C."/>
            <person name="Basesman S.M."/>
            <person name="Oremland R.S."/>
        </authorList>
    </citation>
    <scope>NUCLEOTIDE SEQUENCE [LARGE SCALE GENOMIC DNA]</scope>
    <source>
        <strain evidence="8 9">MLTeJB</strain>
    </source>
</reference>
<evidence type="ECO:0000256" key="3">
    <source>
        <dbReference type="ARBA" id="ARBA00005708"/>
    </source>
</evidence>
<keyword evidence="9" id="KW-1185">Reference proteome</keyword>
<dbReference type="GO" id="GO:0005737">
    <property type="term" value="C:cytoplasm"/>
    <property type="evidence" value="ECO:0007669"/>
    <property type="project" value="TreeGrafter"/>
</dbReference>
<evidence type="ECO:0000256" key="6">
    <source>
        <dbReference type="RuleBase" id="RU362079"/>
    </source>
</evidence>
<dbReference type="OrthoDB" id="9803748at2"/>
<evidence type="ECO:0000256" key="5">
    <source>
        <dbReference type="ARBA" id="ARBA00023239"/>
    </source>
</evidence>
<dbReference type="SMART" id="SM00905">
    <property type="entry name" value="FolB"/>
    <property type="match status" value="1"/>
</dbReference>
<dbReference type="KEGG" id="bbev:BBEV_3304"/>
<dbReference type="SUPFAM" id="SSF55620">
    <property type="entry name" value="Tetrahydrobiopterin biosynthesis enzymes-like"/>
    <property type="match status" value="1"/>
</dbReference>
<evidence type="ECO:0000313" key="8">
    <source>
        <dbReference type="EMBL" id="AOM84602.1"/>
    </source>
</evidence>
<dbReference type="PANTHER" id="PTHR42844">
    <property type="entry name" value="DIHYDRONEOPTERIN ALDOLASE 1-RELATED"/>
    <property type="match status" value="1"/>
</dbReference>
<gene>
    <name evidence="8" type="primary">folB</name>
    <name evidence="8" type="ORF">BBEV_3304</name>
</gene>
<evidence type="ECO:0000313" key="9">
    <source>
        <dbReference type="Proteomes" id="UP000094463"/>
    </source>
</evidence>
<dbReference type="GO" id="GO:0046654">
    <property type="term" value="P:tetrahydrofolate biosynthetic process"/>
    <property type="evidence" value="ECO:0007669"/>
    <property type="project" value="UniProtKB-UniRule"/>
</dbReference>
<dbReference type="EMBL" id="CP012502">
    <property type="protein sequence ID" value="AOM84602.1"/>
    <property type="molecule type" value="Genomic_DNA"/>
</dbReference>
<evidence type="ECO:0000256" key="2">
    <source>
        <dbReference type="ARBA" id="ARBA00005013"/>
    </source>
</evidence>
<dbReference type="Proteomes" id="UP000094463">
    <property type="component" value="Chromosome"/>
</dbReference>
<dbReference type="RefSeq" id="WP_069366466.1">
    <property type="nucleotide sequence ID" value="NZ_CP012502.1"/>
</dbReference>
<evidence type="ECO:0000259" key="7">
    <source>
        <dbReference type="SMART" id="SM00905"/>
    </source>
</evidence>
<dbReference type="EC" id="4.1.2.25" evidence="6"/>
<dbReference type="STRING" id="632773.BBEV_3304"/>
<feature type="domain" description="Dihydroneopterin aldolase/epimerase" evidence="7">
    <location>
        <begin position="4"/>
        <end position="117"/>
    </location>
</feature>
<evidence type="ECO:0000256" key="4">
    <source>
        <dbReference type="ARBA" id="ARBA00022909"/>
    </source>
</evidence>
<dbReference type="InterPro" id="IPR006157">
    <property type="entry name" value="FolB_dom"/>
</dbReference>